<evidence type="ECO:0000256" key="3">
    <source>
        <dbReference type="ARBA" id="ARBA00022448"/>
    </source>
</evidence>
<name>A0AAX4IVB5_9PEZI</name>
<dbReference type="AlphaFoldDB" id="A0AAX4IVB5"/>
<feature type="transmembrane region" description="Helical" evidence="12">
    <location>
        <begin position="171"/>
        <end position="196"/>
    </location>
</feature>
<evidence type="ECO:0000256" key="4">
    <source>
        <dbReference type="ARBA" id="ARBA00022692"/>
    </source>
</evidence>
<evidence type="ECO:0000256" key="2">
    <source>
        <dbReference type="ARBA" id="ARBA00007956"/>
    </source>
</evidence>
<dbReference type="KEGG" id="cdet:87948671"/>
<evidence type="ECO:0000256" key="5">
    <source>
        <dbReference type="ARBA" id="ARBA00022824"/>
    </source>
</evidence>
<dbReference type="PANTHER" id="PTHR12701">
    <property type="entry name" value="BCR-ASSOCIATED PROTEIN, BAP"/>
    <property type="match status" value="1"/>
</dbReference>
<keyword evidence="4 12" id="KW-0812">Transmembrane</keyword>
<keyword evidence="16" id="KW-1185">Reference proteome</keyword>
<evidence type="ECO:0000256" key="9">
    <source>
        <dbReference type="ARBA" id="ARBA00023054"/>
    </source>
</evidence>
<feature type="domain" description="Bap31/Bap29 cytoplasmic coiled-coil" evidence="14">
    <location>
        <begin position="329"/>
        <end position="377"/>
    </location>
</feature>
<keyword evidence="15" id="KW-0675">Receptor</keyword>
<feature type="coiled-coil region" evidence="11">
    <location>
        <begin position="331"/>
        <end position="365"/>
    </location>
</feature>
<feature type="transmembrane region" description="Helical" evidence="12">
    <location>
        <begin position="275"/>
        <end position="297"/>
    </location>
</feature>
<organism evidence="15 16">
    <name type="scientific">Colletotrichum destructivum</name>
    <dbReference type="NCBI Taxonomy" id="34406"/>
    <lineage>
        <taxon>Eukaryota</taxon>
        <taxon>Fungi</taxon>
        <taxon>Dikarya</taxon>
        <taxon>Ascomycota</taxon>
        <taxon>Pezizomycotina</taxon>
        <taxon>Sordariomycetes</taxon>
        <taxon>Hypocreomycetidae</taxon>
        <taxon>Glomerellales</taxon>
        <taxon>Glomerellaceae</taxon>
        <taxon>Colletotrichum</taxon>
        <taxon>Colletotrichum destructivum species complex</taxon>
    </lineage>
</organism>
<keyword evidence="6" id="KW-0931">ER-Golgi transport</keyword>
<evidence type="ECO:0000313" key="15">
    <source>
        <dbReference type="EMBL" id="WQF87157.1"/>
    </source>
</evidence>
<evidence type="ECO:0000256" key="1">
    <source>
        <dbReference type="ARBA" id="ARBA00004477"/>
    </source>
</evidence>
<keyword evidence="10 12" id="KW-0472">Membrane</keyword>
<evidence type="ECO:0000259" key="14">
    <source>
        <dbReference type="Pfam" id="PF18035"/>
    </source>
</evidence>
<dbReference type="GeneID" id="87948671"/>
<protein>
    <submittedName>
        <fullName evidence="15">B-cell receptor-associated protein 29/31</fullName>
    </submittedName>
</protein>
<keyword evidence="8 12" id="KW-1133">Transmembrane helix</keyword>
<dbReference type="PANTHER" id="PTHR12701:SF20">
    <property type="entry name" value="ENDOPLASMIC RETICULUM TRANSMEMBRANE PROTEIN"/>
    <property type="match status" value="1"/>
</dbReference>
<evidence type="ECO:0000256" key="11">
    <source>
        <dbReference type="SAM" id="Coils"/>
    </source>
</evidence>
<keyword evidence="9 11" id="KW-0175">Coiled coil</keyword>
<dbReference type="RefSeq" id="XP_062784378.1">
    <property type="nucleotide sequence ID" value="XM_062928327.1"/>
</dbReference>
<dbReference type="GO" id="GO:0070973">
    <property type="term" value="P:protein localization to endoplasmic reticulum exit site"/>
    <property type="evidence" value="ECO:0007669"/>
    <property type="project" value="TreeGrafter"/>
</dbReference>
<evidence type="ECO:0000256" key="7">
    <source>
        <dbReference type="ARBA" id="ARBA00022927"/>
    </source>
</evidence>
<dbReference type="InterPro" id="IPR040463">
    <property type="entry name" value="BAP29/BAP31_N"/>
</dbReference>
<sequence length="378" mass="42913">MSPFPRLTSDWTTSPVFNSRPWSSRQGPSPVQATYVTCTGQARVPYLEEENERRYLSSRTCHLCQKQLPYPIVTSHAHPTKGQLRPALSEAFLQSKALKVEKENNISSRSCTDTQHQAIPFGSSQFGLPNVTTATASLPIHYGQTAHDQPSLFLQAVPRVEAFPAPLKMTLYYTLVFVLLMAEMGLFMLLIVPLPFTVKRKLFTFISESPVVAKVQYWMKITFVFILILFIDSVNRVYRVQVELALATEKQNSGAAVMGHERLEVQARKFYSQRNMYLCGFTLFLSLILNRTYVMILEVMRLEDKVRSYEGTKGNTKESEKLAVAGQPGEIAKLRKELEQKNRDIETLKKQSAGLHKSYDELSDQYAQTQPQGDKKAQ</sequence>
<dbReference type="Proteomes" id="UP001322277">
    <property type="component" value="Chromosome 8"/>
</dbReference>
<dbReference type="GO" id="GO:0005789">
    <property type="term" value="C:endoplasmic reticulum membrane"/>
    <property type="evidence" value="ECO:0007669"/>
    <property type="project" value="UniProtKB-SubCell"/>
</dbReference>
<comment type="subcellular location">
    <subcellularLocation>
        <location evidence="1">Endoplasmic reticulum membrane</location>
        <topology evidence="1">Multi-pass membrane protein</topology>
    </subcellularLocation>
</comment>
<dbReference type="GO" id="GO:0006888">
    <property type="term" value="P:endoplasmic reticulum to Golgi vesicle-mediated transport"/>
    <property type="evidence" value="ECO:0007669"/>
    <property type="project" value="TreeGrafter"/>
</dbReference>
<accession>A0AAX4IVB5</accession>
<keyword evidence="3" id="KW-0813">Transport</keyword>
<evidence type="ECO:0000256" key="6">
    <source>
        <dbReference type="ARBA" id="ARBA00022892"/>
    </source>
</evidence>
<keyword evidence="7" id="KW-0653">Protein transport</keyword>
<dbReference type="EMBL" id="CP137312">
    <property type="protein sequence ID" value="WQF87157.1"/>
    <property type="molecule type" value="Genomic_DNA"/>
</dbReference>
<dbReference type="Pfam" id="PF05529">
    <property type="entry name" value="Bap31"/>
    <property type="match status" value="1"/>
</dbReference>
<comment type="similarity">
    <text evidence="2">Belongs to the BCAP29/BCAP31 family.</text>
</comment>
<dbReference type="InterPro" id="IPR041672">
    <property type="entry name" value="Bap31/Bap29_C"/>
</dbReference>
<evidence type="ECO:0000256" key="10">
    <source>
        <dbReference type="ARBA" id="ARBA00023136"/>
    </source>
</evidence>
<keyword evidence="5" id="KW-0256">Endoplasmic reticulum</keyword>
<dbReference type="Gene3D" id="1.20.5.110">
    <property type="match status" value="1"/>
</dbReference>
<evidence type="ECO:0000256" key="12">
    <source>
        <dbReference type="SAM" id="Phobius"/>
    </source>
</evidence>
<evidence type="ECO:0000313" key="16">
    <source>
        <dbReference type="Proteomes" id="UP001322277"/>
    </source>
</evidence>
<dbReference type="InterPro" id="IPR008417">
    <property type="entry name" value="BAP29/BAP31"/>
</dbReference>
<evidence type="ECO:0000259" key="13">
    <source>
        <dbReference type="Pfam" id="PF05529"/>
    </source>
</evidence>
<proteinExistence type="inferred from homology"/>
<evidence type="ECO:0000256" key="8">
    <source>
        <dbReference type="ARBA" id="ARBA00022989"/>
    </source>
</evidence>
<dbReference type="Pfam" id="PF18035">
    <property type="entry name" value="Bap31_Bap29_C"/>
    <property type="match status" value="1"/>
</dbReference>
<gene>
    <name evidence="15" type="ORF">CDEST_12171</name>
</gene>
<reference evidence="16" key="1">
    <citation type="journal article" date="2023" name="bioRxiv">
        <title>Complete genome of the Medicago anthracnose fungus, Colletotrichum destructivum, reveals a mini-chromosome-like region within a core chromosome.</title>
        <authorList>
            <person name="Lapalu N."/>
            <person name="Simon A."/>
            <person name="Lu A."/>
            <person name="Plaumann P.-L."/>
            <person name="Amselem J."/>
            <person name="Pigne S."/>
            <person name="Auger A."/>
            <person name="Koch C."/>
            <person name="Dallery J.-F."/>
            <person name="O'Connell R.J."/>
        </authorList>
    </citation>
    <scope>NUCLEOTIDE SEQUENCE [LARGE SCALE GENOMIC DNA]</scope>
    <source>
        <strain evidence="16">CBS 520.97</strain>
    </source>
</reference>
<feature type="domain" description="BAP29/BAP31 transmembrane" evidence="13">
    <location>
        <begin position="169"/>
        <end position="308"/>
    </location>
</feature>
<dbReference type="GO" id="GO:0006886">
    <property type="term" value="P:intracellular protein transport"/>
    <property type="evidence" value="ECO:0007669"/>
    <property type="project" value="InterPro"/>
</dbReference>
<feature type="transmembrane region" description="Helical" evidence="12">
    <location>
        <begin position="217"/>
        <end position="238"/>
    </location>
</feature>